<protein>
    <submittedName>
        <fullName evidence="1">Uncharacterized protein</fullName>
    </submittedName>
</protein>
<sequence length="99" mass="11171">MGYLLPIQPIQSQMYADRLNMESYDFAHIDRVNKVKLNSDFADEFNESSQHEREKEEEDGKPVALLPPAYQGFIYPNPVNLSPVIAQVVGKGIAVNAYV</sequence>
<comment type="caution">
    <text evidence="1">The sequence shown here is derived from an EMBL/GenBank/DDBJ whole genome shotgun (WGS) entry which is preliminary data.</text>
</comment>
<evidence type="ECO:0000313" key="1">
    <source>
        <dbReference type="EMBL" id="HJF32698.1"/>
    </source>
</evidence>
<accession>A0A921KE15</accession>
<gene>
    <name evidence="1" type="ORF">K8V56_13120</name>
</gene>
<dbReference type="EMBL" id="DYWT01000210">
    <property type="protein sequence ID" value="HJF32698.1"/>
    <property type="molecule type" value="Genomic_DNA"/>
</dbReference>
<reference evidence="1" key="1">
    <citation type="journal article" date="2021" name="PeerJ">
        <title>Extensive microbial diversity within the chicken gut microbiome revealed by metagenomics and culture.</title>
        <authorList>
            <person name="Gilroy R."/>
            <person name="Ravi A."/>
            <person name="Getino M."/>
            <person name="Pursley I."/>
            <person name="Horton D.L."/>
            <person name="Alikhan N.F."/>
            <person name="Baker D."/>
            <person name="Gharbi K."/>
            <person name="Hall N."/>
            <person name="Watson M."/>
            <person name="Adriaenssens E.M."/>
            <person name="Foster-Nyarko E."/>
            <person name="Jarju S."/>
            <person name="Secka A."/>
            <person name="Antonio M."/>
            <person name="Oren A."/>
            <person name="Chaudhuri R.R."/>
            <person name="La Ragione R."/>
            <person name="Hildebrand F."/>
            <person name="Pallen M.J."/>
        </authorList>
    </citation>
    <scope>NUCLEOTIDE SEQUENCE</scope>
    <source>
        <strain evidence="1">CHK171-7178</strain>
    </source>
</reference>
<reference evidence="1" key="2">
    <citation type="submission" date="2021-09" db="EMBL/GenBank/DDBJ databases">
        <authorList>
            <person name="Gilroy R."/>
        </authorList>
    </citation>
    <scope>NUCLEOTIDE SEQUENCE</scope>
    <source>
        <strain evidence="1">CHK171-7178</strain>
    </source>
</reference>
<name>A0A921KE15_SPOPS</name>
<dbReference type="AlphaFoldDB" id="A0A921KE15"/>
<organism evidence="1 2">
    <name type="scientific">Sporosarcina psychrophila</name>
    <name type="common">Bacillus psychrophilus</name>
    <dbReference type="NCBI Taxonomy" id="1476"/>
    <lineage>
        <taxon>Bacteria</taxon>
        <taxon>Bacillati</taxon>
        <taxon>Bacillota</taxon>
        <taxon>Bacilli</taxon>
        <taxon>Bacillales</taxon>
        <taxon>Caryophanaceae</taxon>
        <taxon>Sporosarcina</taxon>
    </lineage>
</organism>
<proteinExistence type="predicted"/>
<evidence type="ECO:0000313" key="2">
    <source>
        <dbReference type="Proteomes" id="UP000698173"/>
    </source>
</evidence>
<dbReference type="Proteomes" id="UP000698173">
    <property type="component" value="Unassembled WGS sequence"/>
</dbReference>